<sequence>MAAEILGREDHQVARAAGGIVHMGQDAAAVLVPRAAPGDEHRLADRRTRGEAVALPRAMSCLTKRSVDFSSGGTPSTVSWAPHIPPCSRCGRSAAGVRPGTR</sequence>
<organism evidence="1 2">
    <name type="scientific">Streptomyces daghestanicus</name>
    <dbReference type="NCBI Taxonomy" id="66885"/>
    <lineage>
        <taxon>Bacteria</taxon>
        <taxon>Bacillati</taxon>
        <taxon>Actinomycetota</taxon>
        <taxon>Actinomycetes</taxon>
        <taxon>Kitasatosporales</taxon>
        <taxon>Streptomycetaceae</taxon>
        <taxon>Streptomyces</taxon>
    </lineage>
</organism>
<accession>A0ABQ3QAS9</accession>
<name>A0ABQ3QAS9_9ACTN</name>
<protein>
    <submittedName>
        <fullName evidence="1">Uncharacterized protein</fullName>
    </submittedName>
</protein>
<evidence type="ECO:0000313" key="1">
    <source>
        <dbReference type="EMBL" id="GHI34382.1"/>
    </source>
</evidence>
<keyword evidence="2" id="KW-1185">Reference proteome</keyword>
<proteinExistence type="predicted"/>
<reference evidence="1" key="1">
    <citation type="submission" date="2024-05" db="EMBL/GenBank/DDBJ databases">
        <title>Whole genome shotgun sequence of Streptomyces daghestanicus NBRC 12762.</title>
        <authorList>
            <person name="Komaki H."/>
            <person name="Tamura T."/>
        </authorList>
    </citation>
    <scope>NUCLEOTIDE SEQUENCE</scope>
    <source>
        <strain evidence="1">NBRC 12762</strain>
    </source>
</reference>
<evidence type="ECO:0000313" key="2">
    <source>
        <dbReference type="Proteomes" id="UP001052655"/>
    </source>
</evidence>
<gene>
    <name evidence="1" type="ORF">Sdagh_61120</name>
</gene>
<comment type="caution">
    <text evidence="1">The sequence shown here is derived from an EMBL/GenBank/DDBJ whole genome shotgun (WGS) entry which is preliminary data.</text>
</comment>
<dbReference type="Proteomes" id="UP001052655">
    <property type="component" value="Unassembled WGS sequence"/>
</dbReference>
<dbReference type="EMBL" id="BNDX01000016">
    <property type="protein sequence ID" value="GHI34382.1"/>
    <property type="molecule type" value="Genomic_DNA"/>
</dbReference>